<sequence length="1020" mass="115354">MKHIMLKRLTAHHVESYDKFLFFDVPIIVAQDKIIKAADFVVEFKNIVYNKPKITPLEAKQKDLTYSISVDYEIDFNGKAVILEIFSLPLMLRSKLCLTHKEANTFELCPNDPGGYFIVKGKERVLIPHIRPRYNVPTVKYEDGIYLCEFRSASETGSSTLIQARTDGKIVLEFSLPYIKQFVPAGTVFKTLGIKFEEAFLLCGLGQKDKTKLICKPGYYESLSSILYSHYTNDKTVTDYVPIDVKCDDKDSYVETILRGGIFNHLEDHSPINVARHLGYMIDRLATIASGETALTDKDDLAYKRVDTSGVLIEFLFKGLFKQYIRLIKNSLETLKNPDPVNVVKNINVITNGLNLCFATGNWSVKKTGPPSYMRVGVSQVLCNHNYGSRLSHLRRLMHAVGFKGKNFKIRRLHASHYGFICPYETPEGERVGVVLNAALSTAFSKGIPKDQIKPLIKPYLNNSGLYKAILNGEIIGYIDDPDQTVKFLKSVLPEEVSVFCFRFTPGIKECHIFCDQGRFIRPVLIADKVVRVCAQEIHHISYKELPAYSVMTDVMASVIPFYNHAPSPRIAYQSNMGKQAVGITTLTGGRDRYDPTFYVLDYPQKALARTVCYDRYGFDIMCHGAVPIVAVSTMDGYNQEDSVVLNKSSIDRGLFIITCYKTFVETEKYKSKHDSELIAHPDFSIRNRDLDYGLLGKTGVLDPKLGKNNKKYRGLICDSLWIPAGTVLVGKVSKKLIDGVIVYKDVSLAVKTDEEGYLDELLDYYTIETGRVVKVKLRSSKIPEIGDKFASFTAQKGTCGMIYRQEDMPFTKEGVVPDLIINPHAFPSRMTINYILQMCYGLAACKTGKIYDSTPFKRYDITNELKKLADELQLKTWETTMYCGLTGKKFSSKIFIGPCDYQRLRHLVVNKIHSRISGPIDNLTHQPVAGRSRYGGIKVGEMEQWCKLSHGASAALKESLFDMSDKYSIPVCKTCKTISDDFEYCRKCDDIEIEMKNCPYTSKLLFQELMAIGIQVQFE</sequence>
<accession>A0A6B9XHE6</accession>
<comment type="catalytic activity">
    <reaction evidence="9 11">
        <text>RNA(n) + a ribonucleoside 5'-triphosphate = RNA(n+1) + diphosphate</text>
        <dbReference type="Rhea" id="RHEA:21248"/>
        <dbReference type="Rhea" id="RHEA-COMP:14527"/>
        <dbReference type="Rhea" id="RHEA-COMP:17342"/>
        <dbReference type="ChEBI" id="CHEBI:33019"/>
        <dbReference type="ChEBI" id="CHEBI:61557"/>
        <dbReference type="ChEBI" id="CHEBI:140395"/>
        <dbReference type="EC" id="2.7.7.6"/>
    </reaction>
</comment>
<feature type="domain" description="DNA-directed RNA polymerase subunit 2 hybrid-binding" evidence="12">
    <location>
        <begin position="556"/>
        <end position="934"/>
    </location>
</feature>
<dbReference type="InterPro" id="IPR007120">
    <property type="entry name" value="DNA-dir_RNAP_su2_dom"/>
</dbReference>
<feature type="domain" description="RNA polymerase beta subunit protrusion" evidence="14">
    <location>
        <begin position="9"/>
        <end position="349"/>
    </location>
</feature>
<dbReference type="GO" id="GO:0008270">
    <property type="term" value="F:zinc ion binding"/>
    <property type="evidence" value="ECO:0007669"/>
    <property type="project" value="UniProtKB-KW"/>
</dbReference>
<reference evidence="17" key="1">
    <citation type="journal article" date="2020" name="Arch. Virol.">
        <title>Complete genome sequence and analysis of a novel lymphocystivirus detected in whitemouth croaker (Micropogonias furnieri): lymphocystis disease virus 4.</title>
        <authorList>
            <person name="Doszpoly A."/>
            <person name="Kajan G.L."/>
            <person name="Puentes R."/>
            <person name="Perretta A."/>
        </authorList>
    </citation>
    <scope>NUCLEOTIDE SEQUENCE</scope>
    <source>
        <strain evidence="17">LCDV-WC</strain>
    </source>
</reference>
<dbReference type="InterPro" id="IPR037034">
    <property type="entry name" value="RNA_pol_Rpb2_2_sf"/>
</dbReference>
<dbReference type="InterPro" id="IPR007645">
    <property type="entry name" value="RNA_pol_Rpb2_3"/>
</dbReference>
<organism evidence="17 18">
    <name type="scientific">Lymphocystis disease virus 4</name>
    <dbReference type="NCBI Taxonomy" id="2704413"/>
    <lineage>
        <taxon>Viruses</taxon>
        <taxon>Varidnaviria</taxon>
        <taxon>Bamfordvirae</taxon>
        <taxon>Nucleocytoviricota</taxon>
        <taxon>Megaviricetes</taxon>
        <taxon>Pimascovirales</taxon>
        <taxon>Pimascovirales incertae sedis</taxon>
        <taxon>Iridoviridae</taxon>
        <taxon>Alphairidovirinae</taxon>
        <taxon>Lymphocystivirus</taxon>
        <taxon>Lymphocystivirus micropogonias1</taxon>
    </lineage>
</organism>
<keyword evidence="18" id="KW-1185">Reference proteome</keyword>
<dbReference type="GO" id="GO:0032549">
    <property type="term" value="F:ribonucleoside binding"/>
    <property type="evidence" value="ECO:0007669"/>
    <property type="project" value="InterPro"/>
</dbReference>
<feature type="domain" description="RNA polymerase Rpb2" evidence="13">
    <location>
        <begin position="936"/>
        <end position="1019"/>
    </location>
</feature>
<dbReference type="Gene3D" id="3.90.1800.10">
    <property type="entry name" value="RNA polymerase alpha subunit dimerisation domain"/>
    <property type="match status" value="1"/>
</dbReference>
<dbReference type="GO" id="GO:0006351">
    <property type="term" value="P:DNA-templated transcription"/>
    <property type="evidence" value="ECO:0007669"/>
    <property type="project" value="InterPro"/>
</dbReference>
<keyword evidence="6" id="KW-0863">Zinc-finger</keyword>
<evidence type="ECO:0000259" key="13">
    <source>
        <dbReference type="Pfam" id="PF04560"/>
    </source>
</evidence>
<dbReference type="Gene3D" id="2.40.50.150">
    <property type="match status" value="1"/>
</dbReference>
<dbReference type="GO" id="GO:0003677">
    <property type="term" value="F:DNA binding"/>
    <property type="evidence" value="ECO:0007669"/>
    <property type="project" value="InterPro"/>
</dbReference>
<dbReference type="Pfam" id="PF00562">
    <property type="entry name" value="RNA_pol_Rpb2_6"/>
    <property type="match status" value="1"/>
</dbReference>
<dbReference type="Gene3D" id="2.40.270.10">
    <property type="entry name" value="DNA-directed RNA polymerase, subunit 2, domain 6"/>
    <property type="match status" value="1"/>
</dbReference>
<evidence type="ECO:0000256" key="8">
    <source>
        <dbReference type="ARBA" id="ARBA00023163"/>
    </source>
</evidence>
<dbReference type="InterPro" id="IPR037033">
    <property type="entry name" value="DNA-dir_RNAP_su2_hyb_sf"/>
</dbReference>
<dbReference type="InterPro" id="IPR007644">
    <property type="entry name" value="RNA_pol_bsu_protrusion"/>
</dbReference>
<proteinExistence type="inferred from homology"/>
<dbReference type="InterPro" id="IPR014724">
    <property type="entry name" value="RNA_pol_RPB2_OB-fold"/>
</dbReference>
<keyword evidence="7" id="KW-0862">Zinc</keyword>
<evidence type="ECO:0000256" key="6">
    <source>
        <dbReference type="ARBA" id="ARBA00022771"/>
    </source>
</evidence>
<evidence type="ECO:0000256" key="11">
    <source>
        <dbReference type="RuleBase" id="RU363031"/>
    </source>
</evidence>
<evidence type="ECO:0000256" key="1">
    <source>
        <dbReference type="ARBA" id="ARBA00006835"/>
    </source>
</evidence>
<dbReference type="RefSeq" id="YP_010087885.1">
    <property type="nucleotide sequence ID" value="NC_055603.1"/>
</dbReference>
<comment type="function">
    <text evidence="11">DNA-dependent RNA polymerase catalyzes the transcription of DNA into RNA using the four ribonucleoside triphosphates as substrates.</text>
</comment>
<dbReference type="InterPro" id="IPR007646">
    <property type="entry name" value="RNA_pol_Rpb2_4"/>
</dbReference>
<keyword evidence="8 11" id="KW-0804">Transcription</keyword>
<evidence type="ECO:0000259" key="14">
    <source>
        <dbReference type="Pfam" id="PF04563"/>
    </source>
</evidence>
<evidence type="ECO:0000259" key="16">
    <source>
        <dbReference type="Pfam" id="PF04566"/>
    </source>
</evidence>
<dbReference type="Pfam" id="PF04565">
    <property type="entry name" value="RNA_pol_Rpb2_3"/>
    <property type="match status" value="1"/>
</dbReference>
<dbReference type="Pfam" id="PF04563">
    <property type="entry name" value="RNA_pol_Rpb2_1"/>
    <property type="match status" value="1"/>
</dbReference>
<dbReference type="SUPFAM" id="SSF64484">
    <property type="entry name" value="beta and beta-prime subunits of DNA dependent RNA-polymerase"/>
    <property type="match status" value="1"/>
</dbReference>
<dbReference type="Gene3D" id="3.90.1110.10">
    <property type="entry name" value="RNA polymerase Rpb2, domain 2"/>
    <property type="match status" value="1"/>
</dbReference>
<keyword evidence="2 11" id="KW-0240">DNA-directed RNA polymerase</keyword>
<evidence type="ECO:0000259" key="15">
    <source>
        <dbReference type="Pfam" id="PF04565"/>
    </source>
</evidence>
<evidence type="ECO:0000256" key="4">
    <source>
        <dbReference type="ARBA" id="ARBA00022695"/>
    </source>
</evidence>
<protein>
    <recommendedName>
        <fullName evidence="11">DNA-directed RNA polymerase subunit beta</fullName>
        <ecNumber evidence="11">2.7.7.6</ecNumber>
    </recommendedName>
</protein>
<dbReference type="EC" id="2.7.7.6" evidence="11"/>
<evidence type="ECO:0000313" key="17">
    <source>
        <dbReference type="EMBL" id="QHR78436.1"/>
    </source>
</evidence>
<dbReference type="Proteomes" id="UP000678193">
    <property type="component" value="Segment"/>
</dbReference>
<evidence type="ECO:0000256" key="7">
    <source>
        <dbReference type="ARBA" id="ARBA00022833"/>
    </source>
</evidence>
<evidence type="ECO:0000256" key="9">
    <source>
        <dbReference type="ARBA" id="ARBA00048552"/>
    </source>
</evidence>
<dbReference type="GO" id="GO:0003899">
    <property type="term" value="F:DNA-directed RNA polymerase activity"/>
    <property type="evidence" value="ECO:0007669"/>
    <property type="project" value="UniProtKB-EC"/>
</dbReference>
<dbReference type="GeneID" id="65103218"/>
<dbReference type="InterPro" id="IPR007641">
    <property type="entry name" value="RNA_pol_Rpb2_7"/>
</dbReference>
<dbReference type="PANTHER" id="PTHR20856">
    <property type="entry name" value="DNA-DIRECTED RNA POLYMERASE I SUBUNIT 2"/>
    <property type="match status" value="1"/>
</dbReference>
<keyword evidence="5" id="KW-0479">Metal-binding</keyword>
<dbReference type="Pfam" id="PF04560">
    <property type="entry name" value="RNA_pol_Rpb2_7"/>
    <property type="match status" value="1"/>
</dbReference>
<dbReference type="KEGG" id="vg:65103218"/>
<comment type="similarity">
    <text evidence="1 10">Belongs to the RNA polymerase beta chain family.</text>
</comment>
<keyword evidence="4 11" id="KW-0548">Nucleotidyltransferase</keyword>
<dbReference type="InterPro" id="IPR007121">
    <property type="entry name" value="RNA_pol_bsu_CS"/>
</dbReference>
<evidence type="ECO:0000256" key="2">
    <source>
        <dbReference type="ARBA" id="ARBA00022478"/>
    </source>
</evidence>
<evidence type="ECO:0000256" key="3">
    <source>
        <dbReference type="ARBA" id="ARBA00022679"/>
    </source>
</evidence>
<keyword evidence="3 11" id="KW-0808">Transferase</keyword>
<evidence type="ECO:0000256" key="5">
    <source>
        <dbReference type="ARBA" id="ARBA00022723"/>
    </source>
</evidence>
<dbReference type="PROSITE" id="PS01166">
    <property type="entry name" value="RNA_POL_BETA"/>
    <property type="match status" value="1"/>
</dbReference>
<dbReference type="Gene3D" id="3.90.1100.10">
    <property type="match status" value="1"/>
</dbReference>
<dbReference type="GO" id="GO:0000428">
    <property type="term" value="C:DNA-directed RNA polymerase complex"/>
    <property type="evidence" value="ECO:0007669"/>
    <property type="project" value="UniProtKB-KW"/>
</dbReference>
<dbReference type="CDD" id="cd00653">
    <property type="entry name" value="RNA_pol_B_RPB2"/>
    <property type="match status" value="1"/>
</dbReference>
<evidence type="ECO:0000313" key="18">
    <source>
        <dbReference type="Proteomes" id="UP000678193"/>
    </source>
</evidence>
<feature type="domain" description="RNA polymerase Rpb2" evidence="15">
    <location>
        <begin position="380"/>
        <end position="441"/>
    </location>
</feature>
<name>A0A6B9XHE6_9VIRU</name>
<feature type="domain" description="RNA polymerase Rpb2" evidence="16">
    <location>
        <begin position="471"/>
        <end position="527"/>
    </location>
</feature>
<dbReference type="InterPro" id="IPR015712">
    <property type="entry name" value="DNA-dir_RNA_pol_su2"/>
</dbReference>
<dbReference type="Pfam" id="PF04566">
    <property type="entry name" value="RNA_pol_Rpb2_4"/>
    <property type="match status" value="1"/>
</dbReference>
<dbReference type="EMBL" id="MN803438">
    <property type="protein sequence ID" value="QHR78436.1"/>
    <property type="molecule type" value="Genomic_DNA"/>
</dbReference>
<evidence type="ECO:0000259" key="12">
    <source>
        <dbReference type="Pfam" id="PF00562"/>
    </source>
</evidence>
<evidence type="ECO:0000256" key="10">
    <source>
        <dbReference type="RuleBase" id="RU000434"/>
    </source>
</evidence>